<evidence type="ECO:0000256" key="6">
    <source>
        <dbReference type="ARBA" id="ARBA00012060"/>
    </source>
</evidence>
<comment type="similarity">
    <text evidence="4 9">Belongs to the type-II 3-dehydroquinase family.</text>
</comment>
<evidence type="ECO:0000256" key="5">
    <source>
        <dbReference type="ARBA" id="ARBA00011193"/>
    </source>
</evidence>
<accession>A0A2R4VRW6</accession>
<dbReference type="SUPFAM" id="SSF52304">
    <property type="entry name" value="Type II 3-dehydroquinate dehydratase"/>
    <property type="match status" value="1"/>
</dbReference>
<comment type="catalytic activity">
    <reaction evidence="1 9">
        <text>3-dehydroquinate = 3-dehydroshikimate + H2O</text>
        <dbReference type="Rhea" id="RHEA:21096"/>
        <dbReference type="ChEBI" id="CHEBI:15377"/>
        <dbReference type="ChEBI" id="CHEBI:16630"/>
        <dbReference type="ChEBI" id="CHEBI:32364"/>
        <dbReference type="EC" id="4.2.1.10"/>
    </reaction>
</comment>
<evidence type="ECO:0000256" key="12">
    <source>
        <dbReference type="PIRSR" id="PIRSR001399-3"/>
    </source>
</evidence>
<dbReference type="OrthoDB" id="9790793at2"/>
<dbReference type="GO" id="GO:0009073">
    <property type="term" value="P:aromatic amino acid family biosynthetic process"/>
    <property type="evidence" value="ECO:0007669"/>
    <property type="project" value="UniProtKB-KW"/>
</dbReference>
<keyword evidence="14" id="KW-1185">Reference proteome</keyword>
<evidence type="ECO:0000256" key="7">
    <source>
        <dbReference type="ARBA" id="ARBA00023141"/>
    </source>
</evidence>
<dbReference type="PROSITE" id="PS01029">
    <property type="entry name" value="DEHYDROQUINASE_II"/>
    <property type="match status" value="1"/>
</dbReference>
<dbReference type="AlphaFoldDB" id="A0A2R4VRW6"/>
<evidence type="ECO:0000256" key="9">
    <source>
        <dbReference type="HAMAP-Rule" id="MF_00169"/>
    </source>
</evidence>
<dbReference type="InterPro" id="IPR018509">
    <property type="entry name" value="DHquinase_II_CS"/>
</dbReference>
<organism evidence="13 14">
    <name type="scientific">Azospirillum humicireducens</name>
    <dbReference type="NCBI Taxonomy" id="1226968"/>
    <lineage>
        <taxon>Bacteria</taxon>
        <taxon>Pseudomonadati</taxon>
        <taxon>Pseudomonadota</taxon>
        <taxon>Alphaproteobacteria</taxon>
        <taxon>Rhodospirillales</taxon>
        <taxon>Azospirillaceae</taxon>
        <taxon>Azospirillum</taxon>
    </lineage>
</organism>
<evidence type="ECO:0000256" key="10">
    <source>
        <dbReference type="PIRSR" id="PIRSR001399-1"/>
    </source>
</evidence>
<comment type="subunit">
    <text evidence="5 9">Homododecamer.</text>
</comment>
<dbReference type="CDD" id="cd00466">
    <property type="entry name" value="DHQase_II"/>
    <property type="match status" value="1"/>
</dbReference>
<dbReference type="Gene3D" id="3.40.50.9100">
    <property type="entry name" value="Dehydroquinase, class II"/>
    <property type="match status" value="1"/>
</dbReference>
<feature type="binding site" evidence="9 11">
    <location>
        <position position="81"/>
    </location>
    <ligand>
        <name>substrate</name>
    </ligand>
</feature>
<keyword evidence="13" id="KW-0614">Plasmid</keyword>
<gene>
    <name evidence="9 13" type="primary">aroQ</name>
    <name evidence="13" type="ORF">A6A40_19090</name>
</gene>
<dbReference type="GO" id="GO:0008652">
    <property type="term" value="P:amino acid biosynthetic process"/>
    <property type="evidence" value="ECO:0007669"/>
    <property type="project" value="UniProtKB-KW"/>
</dbReference>
<comment type="pathway">
    <text evidence="3 9">Metabolic intermediate biosynthesis; chorismate biosynthesis; chorismate from D-erythrose 4-phosphate and phosphoenolpyruvate: step 3/7.</text>
</comment>
<feature type="active site" description="Proton acceptor" evidence="9 10">
    <location>
        <position position="24"/>
    </location>
</feature>
<dbReference type="PANTHER" id="PTHR21272">
    <property type="entry name" value="CATABOLIC 3-DEHYDROQUINASE"/>
    <property type="match status" value="1"/>
</dbReference>
<dbReference type="PIRSF" id="PIRSF001399">
    <property type="entry name" value="DHquinase_II"/>
    <property type="match status" value="1"/>
</dbReference>
<keyword evidence="7 9" id="KW-0057">Aromatic amino acid biosynthesis</keyword>
<dbReference type="UniPathway" id="UPA00053">
    <property type="reaction ID" value="UER00086"/>
</dbReference>
<dbReference type="PANTHER" id="PTHR21272:SF3">
    <property type="entry name" value="CATABOLIC 3-DEHYDROQUINASE"/>
    <property type="match status" value="1"/>
</dbReference>
<dbReference type="NCBIfam" id="NF003805">
    <property type="entry name" value="PRK05395.1-2"/>
    <property type="match status" value="1"/>
</dbReference>
<dbReference type="NCBIfam" id="NF003806">
    <property type="entry name" value="PRK05395.1-3"/>
    <property type="match status" value="1"/>
</dbReference>
<dbReference type="RefSeq" id="WP_108547471.1">
    <property type="nucleotide sequence ID" value="NZ_CP028903.1"/>
</dbReference>
<proteinExistence type="inferred from homology"/>
<dbReference type="HAMAP" id="MF_00169">
    <property type="entry name" value="AroQ"/>
    <property type="match status" value="1"/>
</dbReference>
<feature type="site" description="Transition state stabilizer" evidence="9 12">
    <location>
        <position position="19"/>
    </location>
</feature>
<evidence type="ECO:0000256" key="3">
    <source>
        <dbReference type="ARBA" id="ARBA00004902"/>
    </source>
</evidence>
<dbReference type="KEGG" id="ahu:A6A40_19090"/>
<dbReference type="Pfam" id="PF01220">
    <property type="entry name" value="DHquinase_II"/>
    <property type="match status" value="1"/>
</dbReference>
<sequence>MSRKILVLNGPNLNLLGKREPHIYGFETLADVEADCRGTGEGLGLAVDFRQSNAEHVLIDWIHEARETVDGLVINPAGLTHTSVSLMDALSACAFPILEVHISNIHRREEFRHFSYVSRVAAGVICGFGTQGYTLALQRMARLLESAAK</sequence>
<evidence type="ECO:0000256" key="4">
    <source>
        <dbReference type="ARBA" id="ARBA00011037"/>
    </source>
</evidence>
<dbReference type="GO" id="GO:0019631">
    <property type="term" value="P:quinate catabolic process"/>
    <property type="evidence" value="ECO:0007669"/>
    <property type="project" value="TreeGrafter"/>
</dbReference>
<feature type="binding site" evidence="9 11">
    <location>
        <begin position="102"/>
        <end position="103"/>
    </location>
    <ligand>
        <name>substrate</name>
    </ligand>
</feature>
<dbReference type="EMBL" id="CP028903">
    <property type="protein sequence ID" value="AWB07175.1"/>
    <property type="molecule type" value="Genomic_DNA"/>
</dbReference>
<evidence type="ECO:0000256" key="8">
    <source>
        <dbReference type="ARBA" id="ARBA00023239"/>
    </source>
</evidence>
<dbReference type="NCBIfam" id="TIGR01088">
    <property type="entry name" value="aroQ"/>
    <property type="match status" value="1"/>
</dbReference>
<keyword evidence="9" id="KW-0028">Amino-acid biosynthesis</keyword>
<reference evidence="13 14" key="1">
    <citation type="submission" date="2018-04" db="EMBL/GenBank/DDBJ databases">
        <title>Complete genome sequence of the nitrogen-fixing bacterium Azospirillum humicireducens type strain SgZ-5.</title>
        <authorList>
            <person name="Yu Z."/>
        </authorList>
    </citation>
    <scope>NUCLEOTIDE SEQUENCE [LARGE SCALE GENOMIC DNA]</scope>
    <source>
        <strain evidence="13 14">SgZ-5</strain>
        <plasmid evidence="13 14">pYZ2</plasmid>
    </source>
</reference>
<evidence type="ECO:0000313" key="14">
    <source>
        <dbReference type="Proteomes" id="UP000077405"/>
    </source>
</evidence>
<feature type="binding site" evidence="9 11">
    <location>
        <position position="88"/>
    </location>
    <ligand>
        <name>substrate</name>
    </ligand>
</feature>
<feature type="active site" description="Proton donor" evidence="9 10">
    <location>
        <position position="101"/>
    </location>
</feature>
<name>A0A2R4VRW6_9PROT</name>
<comment type="function">
    <text evidence="2 9">Catalyzes a trans-dehydration via an enolate intermediate.</text>
</comment>
<dbReference type="InterPro" id="IPR001874">
    <property type="entry name" value="DHquinase_II"/>
</dbReference>
<dbReference type="Proteomes" id="UP000077405">
    <property type="component" value="Plasmid pYZ2"/>
</dbReference>
<evidence type="ECO:0000313" key="13">
    <source>
        <dbReference type="EMBL" id="AWB07175.1"/>
    </source>
</evidence>
<dbReference type="NCBIfam" id="NF003807">
    <property type="entry name" value="PRK05395.1-4"/>
    <property type="match status" value="1"/>
</dbReference>
<evidence type="ECO:0000256" key="11">
    <source>
        <dbReference type="PIRSR" id="PIRSR001399-2"/>
    </source>
</evidence>
<dbReference type="GO" id="GO:0003855">
    <property type="term" value="F:3-dehydroquinate dehydratase activity"/>
    <property type="evidence" value="ECO:0007669"/>
    <property type="project" value="UniProtKB-UniRule"/>
</dbReference>
<evidence type="ECO:0000256" key="2">
    <source>
        <dbReference type="ARBA" id="ARBA00003924"/>
    </source>
</evidence>
<protein>
    <recommendedName>
        <fullName evidence="6 9">3-dehydroquinate dehydratase</fullName>
        <shortName evidence="9">3-dehydroquinase</shortName>
        <ecNumber evidence="6 9">4.2.1.10</ecNumber>
    </recommendedName>
    <alternativeName>
        <fullName evidence="9">Type II DHQase</fullName>
    </alternativeName>
</protein>
<geneLocation type="plasmid" evidence="13 14">
    <name>pYZ2</name>
</geneLocation>
<evidence type="ECO:0000256" key="1">
    <source>
        <dbReference type="ARBA" id="ARBA00001864"/>
    </source>
</evidence>
<dbReference type="GO" id="GO:0009423">
    <property type="term" value="P:chorismate biosynthetic process"/>
    <property type="evidence" value="ECO:0007669"/>
    <property type="project" value="UniProtKB-UniRule"/>
</dbReference>
<feature type="binding site" evidence="9 11">
    <location>
        <position position="75"/>
    </location>
    <ligand>
        <name>substrate</name>
    </ligand>
</feature>
<feature type="binding site" evidence="9 11">
    <location>
        <position position="112"/>
    </location>
    <ligand>
        <name>substrate</name>
    </ligand>
</feature>
<dbReference type="InterPro" id="IPR036441">
    <property type="entry name" value="DHquinase_II_sf"/>
</dbReference>
<dbReference type="EC" id="4.2.1.10" evidence="6 9"/>
<keyword evidence="8 9" id="KW-0456">Lyase</keyword>